<dbReference type="SUPFAM" id="SSF110849">
    <property type="entry name" value="ParB/Sulfiredoxin"/>
    <property type="match status" value="1"/>
</dbReference>
<sequence length="343" mass="36377">MARKSTLADLMKAAPNPAPPGGLSGAAARAPTLGSPVASGALRAMGLSLERLSADAERARNLEAMIAAGDRVIELDPEQIDSSFVRDRLGEDEAGADPTMESLVRSIAEQGQQVPILVRPVGDTGRYQVAYGHRRLRAVRQLGRKVKAIVRPLTDAELVIAQARENLERRDLSYIEKAMFARRLEEQFERATLMAALGVDKADLSRLLSLAHALPVEVVQAIGPAPRAGRPRWSRLAAALGTEGALACFNALAREPAFLNAPSDRRFAMALERLERFAAGSAGAPAGESGVVDITGAGGTVLARLETGRGGGRLHLVDEAFGAFLRARLPELARAFAAEKGEG</sequence>
<dbReference type="InterPro" id="IPR036086">
    <property type="entry name" value="ParB/Sulfiredoxin_sf"/>
</dbReference>
<dbReference type="InterPro" id="IPR037972">
    <property type="entry name" value="RepB_N"/>
</dbReference>
<gene>
    <name evidence="4" type="primary">repB</name>
    <name evidence="4" type="ORF">ACFOEX_08630</name>
</gene>
<dbReference type="SUPFAM" id="SSF109709">
    <property type="entry name" value="KorB DNA-binding domain-like"/>
    <property type="match status" value="1"/>
</dbReference>
<dbReference type="EMBL" id="JBHRUV010000038">
    <property type="protein sequence ID" value="MFC3266416.1"/>
    <property type="molecule type" value="Genomic_DNA"/>
</dbReference>
<name>A0ABV7LG57_9HYPH</name>
<comment type="caution">
    <text evidence="4">The sequence shown here is derived from an EMBL/GenBank/DDBJ whole genome shotgun (WGS) entry which is preliminary data.</text>
</comment>
<dbReference type="Pfam" id="PF02195">
    <property type="entry name" value="ParB_N"/>
    <property type="match status" value="1"/>
</dbReference>
<evidence type="ECO:0000259" key="3">
    <source>
        <dbReference type="SMART" id="SM00470"/>
    </source>
</evidence>
<dbReference type="InterPro" id="IPR017819">
    <property type="entry name" value="Plasmid_partition_RepB"/>
</dbReference>
<feature type="domain" description="ParB-like N-terminal" evidence="3">
    <location>
        <begin position="73"/>
        <end position="167"/>
    </location>
</feature>
<evidence type="ECO:0000256" key="1">
    <source>
        <dbReference type="ARBA" id="ARBA00006295"/>
    </source>
</evidence>
<dbReference type="InterPro" id="IPR050336">
    <property type="entry name" value="Chromosome_partition/occlusion"/>
</dbReference>
<dbReference type="InterPro" id="IPR004437">
    <property type="entry name" value="ParB/RepB/Spo0J"/>
</dbReference>
<dbReference type="Gene3D" id="1.10.10.2830">
    <property type="match status" value="1"/>
</dbReference>
<evidence type="ECO:0000313" key="4">
    <source>
        <dbReference type="EMBL" id="MFC3266416.1"/>
    </source>
</evidence>
<dbReference type="NCBIfam" id="TIGR03454">
    <property type="entry name" value="partition_RepB"/>
    <property type="match status" value="1"/>
</dbReference>
<keyword evidence="5" id="KW-1185">Reference proteome</keyword>
<dbReference type="InterPro" id="IPR003115">
    <property type="entry name" value="ParB_N"/>
</dbReference>
<dbReference type="Proteomes" id="UP001595536">
    <property type="component" value="Unassembled WGS sequence"/>
</dbReference>
<dbReference type="PANTHER" id="PTHR33375">
    <property type="entry name" value="CHROMOSOME-PARTITIONING PROTEIN PARB-RELATED"/>
    <property type="match status" value="1"/>
</dbReference>
<dbReference type="PANTHER" id="PTHR33375:SF1">
    <property type="entry name" value="CHROMOSOME-PARTITIONING PROTEIN PARB-RELATED"/>
    <property type="match status" value="1"/>
</dbReference>
<dbReference type="NCBIfam" id="TIGR00180">
    <property type="entry name" value="parB_part"/>
    <property type="match status" value="1"/>
</dbReference>
<dbReference type="CDD" id="cd16405">
    <property type="entry name" value="RepB_like_N"/>
    <property type="match status" value="1"/>
</dbReference>
<dbReference type="InterPro" id="IPR011111">
    <property type="entry name" value="Plasmid_RepB"/>
</dbReference>
<evidence type="ECO:0000313" key="5">
    <source>
        <dbReference type="Proteomes" id="UP001595536"/>
    </source>
</evidence>
<proteinExistence type="inferred from homology"/>
<protein>
    <submittedName>
        <fullName evidence="4">Plasmid partitioning protein RepB</fullName>
    </submittedName>
</protein>
<dbReference type="Gene3D" id="3.90.1530.30">
    <property type="match status" value="1"/>
</dbReference>
<dbReference type="Pfam" id="PF07506">
    <property type="entry name" value="RepB"/>
    <property type="match status" value="1"/>
</dbReference>
<reference evidence="5" key="1">
    <citation type="journal article" date="2019" name="Int. J. Syst. Evol. Microbiol.">
        <title>The Global Catalogue of Microorganisms (GCM) 10K type strain sequencing project: providing services to taxonomists for standard genome sequencing and annotation.</title>
        <authorList>
            <consortium name="The Broad Institute Genomics Platform"/>
            <consortium name="The Broad Institute Genome Sequencing Center for Infectious Disease"/>
            <person name="Wu L."/>
            <person name="Ma J."/>
        </authorList>
    </citation>
    <scope>NUCLEOTIDE SEQUENCE [LARGE SCALE GENOMIC DNA]</scope>
    <source>
        <strain evidence="5">CCM 7941</strain>
    </source>
</reference>
<comment type="similarity">
    <text evidence="1">Belongs to the ParB family.</text>
</comment>
<accession>A0ABV7LG57</accession>
<dbReference type="RefSeq" id="WP_376828690.1">
    <property type="nucleotide sequence ID" value="NZ_JBHLWR010000004.1"/>
</dbReference>
<evidence type="ECO:0000256" key="2">
    <source>
        <dbReference type="SAM" id="MobiDB-lite"/>
    </source>
</evidence>
<organism evidence="4 5">
    <name type="scientific">Camelimonas abortus</name>
    <dbReference type="NCBI Taxonomy" id="1017184"/>
    <lineage>
        <taxon>Bacteria</taxon>
        <taxon>Pseudomonadati</taxon>
        <taxon>Pseudomonadota</taxon>
        <taxon>Alphaproteobacteria</taxon>
        <taxon>Hyphomicrobiales</taxon>
        <taxon>Chelatococcaceae</taxon>
        <taxon>Camelimonas</taxon>
    </lineage>
</organism>
<dbReference type="SMART" id="SM00470">
    <property type="entry name" value="ParB"/>
    <property type="match status" value="1"/>
</dbReference>
<feature type="region of interest" description="Disordered" evidence="2">
    <location>
        <begin position="1"/>
        <end position="27"/>
    </location>
</feature>